<comment type="caution">
    <text evidence="2">The sequence shown here is derived from an EMBL/GenBank/DDBJ whole genome shotgun (WGS) entry which is preliminary data.</text>
</comment>
<dbReference type="Proteomes" id="UP001314903">
    <property type="component" value="Unassembled WGS sequence"/>
</dbReference>
<feature type="transmembrane region" description="Helical" evidence="1">
    <location>
        <begin position="35"/>
        <end position="53"/>
    </location>
</feature>
<reference evidence="2 3" key="1">
    <citation type="submission" date="2021-03" db="EMBL/GenBank/DDBJ databases">
        <title>Genomic Encyclopedia of Type Strains, Phase IV (KMG-IV): sequencing the most valuable type-strain genomes for metagenomic binning, comparative biology and taxonomic classification.</title>
        <authorList>
            <person name="Goeker M."/>
        </authorList>
    </citation>
    <scope>NUCLEOTIDE SEQUENCE [LARGE SCALE GENOMIC DNA]</scope>
    <source>
        <strain evidence="2 3">DSM 27512</strain>
    </source>
</reference>
<gene>
    <name evidence="2" type="ORF">J2Z35_001448</name>
</gene>
<evidence type="ECO:0000313" key="2">
    <source>
        <dbReference type="EMBL" id="MBP2027651.1"/>
    </source>
</evidence>
<dbReference type="RefSeq" id="WP_209660710.1">
    <property type="nucleotide sequence ID" value="NZ_JAGGLI010000013.1"/>
</dbReference>
<keyword evidence="1" id="KW-0472">Membrane</keyword>
<keyword evidence="1" id="KW-0812">Transmembrane</keyword>
<evidence type="ECO:0000313" key="3">
    <source>
        <dbReference type="Proteomes" id="UP001314903"/>
    </source>
</evidence>
<keyword evidence="1" id="KW-1133">Transmembrane helix</keyword>
<feature type="transmembrane region" description="Helical" evidence="1">
    <location>
        <begin position="6"/>
        <end position="23"/>
    </location>
</feature>
<feature type="transmembrane region" description="Helical" evidence="1">
    <location>
        <begin position="65"/>
        <end position="85"/>
    </location>
</feature>
<proteinExistence type="predicted"/>
<keyword evidence="3" id="KW-1185">Reference proteome</keyword>
<protein>
    <submittedName>
        <fullName evidence="2">Uncharacterized membrane protein YbjE (DUF340 family)</fullName>
    </submittedName>
</protein>
<accession>A0ABS4KK96</accession>
<sequence length="108" mass="12285">MISRILLYISLMLLGFMVGRKGNLGKALIKKLDSIQLVCLLFLLFIMGVSMGIDPNVMSSFSFLGFKGIIFASFSIIFSVFFIFIMNKILLLFKKEDNYLEGRRKLDA</sequence>
<organism evidence="2 3">
    <name type="scientific">Acetoanaerobium pronyense</name>
    <dbReference type="NCBI Taxonomy" id="1482736"/>
    <lineage>
        <taxon>Bacteria</taxon>
        <taxon>Bacillati</taxon>
        <taxon>Bacillota</taxon>
        <taxon>Clostridia</taxon>
        <taxon>Peptostreptococcales</taxon>
        <taxon>Filifactoraceae</taxon>
        <taxon>Acetoanaerobium</taxon>
    </lineage>
</organism>
<dbReference type="EMBL" id="JAGGLI010000013">
    <property type="protein sequence ID" value="MBP2027651.1"/>
    <property type="molecule type" value="Genomic_DNA"/>
</dbReference>
<name>A0ABS4KK96_9FIRM</name>
<evidence type="ECO:0000256" key="1">
    <source>
        <dbReference type="SAM" id="Phobius"/>
    </source>
</evidence>